<keyword evidence="4 7" id="KW-0812">Transmembrane</keyword>
<comment type="subcellular location">
    <subcellularLocation>
        <location evidence="1">Cell membrane</location>
        <topology evidence="1">Multi-pass membrane protein</topology>
    </subcellularLocation>
</comment>
<dbReference type="CDD" id="cd17502">
    <property type="entry name" value="MFS_Azr1_MDR_like"/>
    <property type="match status" value="1"/>
</dbReference>
<dbReference type="RefSeq" id="WP_188072898.1">
    <property type="nucleotide sequence ID" value="NZ_BSPS01000133.1"/>
</dbReference>
<dbReference type="InterPro" id="IPR020846">
    <property type="entry name" value="MFS_dom"/>
</dbReference>
<evidence type="ECO:0000256" key="4">
    <source>
        <dbReference type="ARBA" id="ARBA00022692"/>
    </source>
</evidence>
<feature type="transmembrane region" description="Helical" evidence="7">
    <location>
        <begin position="189"/>
        <end position="208"/>
    </location>
</feature>
<evidence type="ECO:0000256" key="5">
    <source>
        <dbReference type="ARBA" id="ARBA00022989"/>
    </source>
</evidence>
<dbReference type="GO" id="GO:0022857">
    <property type="term" value="F:transmembrane transporter activity"/>
    <property type="evidence" value="ECO:0007669"/>
    <property type="project" value="InterPro"/>
</dbReference>
<evidence type="ECO:0000259" key="8">
    <source>
        <dbReference type="PROSITE" id="PS50850"/>
    </source>
</evidence>
<organism evidence="9 10">
    <name type="scientific">Sphingobium jiangsuense</name>
    <dbReference type="NCBI Taxonomy" id="870476"/>
    <lineage>
        <taxon>Bacteria</taxon>
        <taxon>Pseudomonadati</taxon>
        <taxon>Pseudomonadota</taxon>
        <taxon>Alphaproteobacteria</taxon>
        <taxon>Sphingomonadales</taxon>
        <taxon>Sphingomonadaceae</taxon>
        <taxon>Sphingobium</taxon>
    </lineage>
</organism>
<evidence type="ECO:0000256" key="6">
    <source>
        <dbReference type="ARBA" id="ARBA00023136"/>
    </source>
</evidence>
<evidence type="ECO:0000313" key="9">
    <source>
        <dbReference type="EMBL" id="MBB3927404.1"/>
    </source>
</evidence>
<feature type="transmembrane region" description="Helical" evidence="7">
    <location>
        <begin position="349"/>
        <end position="369"/>
    </location>
</feature>
<dbReference type="GO" id="GO:0005886">
    <property type="term" value="C:plasma membrane"/>
    <property type="evidence" value="ECO:0007669"/>
    <property type="project" value="UniProtKB-SubCell"/>
</dbReference>
<feature type="transmembrane region" description="Helical" evidence="7">
    <location>
        <begin position="289"/>
        <end position="312"/>
    </location>
</feature>
<proteinExistence type="predicted"/>
<name>A0A7W6FRU7_9SPHN</name>
<dbReference type="Pfam" id="PF07690">
    <property type="entry name" value="MFS_1"/>
    <property type="match status" value="1"/>
</dbReference>
<feature type="transmembrane region" description="Helical" evidence="7">
    <location>
        <begin position="147"/>
        <end position="169"/>
    </location>
</feature>
<keyword evidence="2" id="KW-0813">Transport</keyword>
<reference evidence="9 10" key="1">
    <citation type="submission" date="2020-08" db="EMBL/GenBank/DDBJ databases">
        <title>Genomic Encyclopedia of Type Strains, Phase IV (KMG-IV): sequencing the most valuable type-strain genomes for metagenomic binning, comparative biology and taxonomic classification.</title>
        <authorList>
            <person name="Goeker M."/>
        </authorList>
    </citation>
    <scope>NUCLEOTIDE SEQUENCE [LARGE SCALE GENOMIC DNA]</scope>
    <source>
        <strain evidence="9 10">DSM 26189</strain>
    </source>
</reference>
<keyword evidence="3" id="KW-1003">Cell membrane</keyword>
<dbReference type="SUPFAM" id="SSF103473">
    <property type="entry name" value="MFS general substrate transporter"/>
    <property type="match status" value="1"/>
</dbReference>
<feature type="transmembrane region" description="Helical" evidence="7">
    <location>
        <begin position="115"/>
        <end position="135"/>
    </location>
</feature>
<feature type="transmembrane region" description="Helical" evidence="7">
    <location>
        <begin position="250"/>
        <end position="268"/>
    </location>
</feature>
<keyword evidence="10" id="KW-1185">Reference proteome</keyword>
<dbReference type="FunFam" id="1.20.1720.10:FF:000004">
    <property type="entry name" value="EmrB/QacA family drug resistance transporter"/>
    <property type="match status" value="1"/>
</dbReference>
<dbReference type="PANTHER" id="PTHR23501:SF197">
    <property type="entry name" value="COMD"/>
    <property type="match status" value="1"/>
</dbReference>
<feature type="domain" description="Major facilitator superfamily (MFS) profile" evidence="8">
    <location>
        <begin position="14"/>
        <end position="510"/>
    </location>
</feature>
<dbReference type="InterPro" id="IPR036259">
    <property type="entry name" value="MFS_trans_sf"/>
</dbReference>
<evidence type="ECO:0000256" key="3">
    <source>
        <dbReference type="ARBA" id="ARBA00022475"/>
    </source>
</evidence>
<feature type="transmembrane region" description="Helical" evidence="7">
    <location>
        <begin position="220"/>
        <end position="238"/>
    </location>
</feature>
<dbReference type="PROSITE" id="PS50850">
    <property type="entry name" value="MFS"/>
    <property type="match status" value="1"/>
</dbReference>
<sequence length="518" mass="54235">MDAPRFTPAERRITMAAVLIVFLLSALDNTIVATAMPRIIADLHGLAFYSWVTTAYLLTSTVSVPIWGKLGDLYGRRPMLLASIAIFLIGSWLSGLSGEFGSLPVVGDGMTQLILFRAIQGVGGGGLFTTAFAIIGDVYSPRERAKLGGLFGSVFALASAIGPVIGGFFTDHGTVEIAGHVVAGWRWVFYVNLPLSLVSLFLVLTRMPHLAHQAKGRIDLIGAVLIVAAVVPLLLALTFGGHDHAWDSPLILSLFGAAAAGLVLYIVAERFAADPILPLSLFRNRTFTTANFASFFLAMAFMSTIAFLPLFMQLGQGVPATTSGLATLPLMIGLIVSSSLAGRMVSKTGIYKPVILSGMALTFIGIWLLSRMDASTGGVDLSLRMLVLGIGLGPGQSLFNLAVQNAVPREVLGVATSSSQFFRQIGSTIGVALFGTALTNRLSTGLAQVMPGASLDQLQAVAAEGGNGGALVLPAPVQDIVAAAVTHGFTLALLVVGTGFAIALMMPQVRLRDHPPHG</sequence>
<dbReference type="Gene3D" id="1.20.1250.20">
    <property type="entry name" value="MFS general substrate transporter like domains"/>
    <property type="match status" value="1"/>
</dbReference>
<keyword evidence="5 7" id="KW-1133">Transmembrane helix</keyword>
<evidence type="ECO:0000256" key="7">
    <source>
        <dbReference type="SAM" id="Phobius"/>
    </source>
</evidence>
<dbReference type="Gene3D" id="1.20.1720.10">
    <property type="entry name" value="Multidrug resistance protein D"/>
    <property type="match status" value="1"/>
</dbReference>
<dbReference type="InterPro" id="IPR011701">
    <property type="entry name" value="MFS"/>
</dbReference>
<dbReference type="AlphaFoldDB" id="A0A7W6FRU7"/>
<feature type="transmembrane region" description="Helical" evidence="7">
    <location>
        <begin position="480"/>
        <end position="504"/>
    </location>
</feature>
<evidence type="ECO:0000313" key="10">
    <source>
        <dbReference type="Proteomes" id="UP000571950"/>
    </source>
</evidence>
<protein>
    <submittedName>
        <fullName evidence="9">EmrB/QacA subfamily drug resistance transporter</fullName>
    </submittedName>
</protein>
<keyword evidence="6 7" id="KW-0472">Membrane</keyword>
<evidence type="ECO:0000256" key="2">
    <source>
        <dbReference type="ARBA" id="ARBA00022448"/>
    </source>
</evidence>
<feature type="transmembrane region" description="Helical" evidence="7">
    <location>
        <begin position="79"/>
        <end position="95"/>
    </location>
</feature>
<feature type="transmembrane region" description="Helical" evidence="7">
    <location>
        <begin position="318"/>
        <end position="337"/>
    </location>
</feature>
<dbReference type="PANTHER" id="PTHR23501">
    <property type="entry name" value="MAJOR FACILITATOR SUPERFAMILY"/>
    <property type="match status" value="1"/>
</dbReference>
<dbReference type="EMBL" id="JACIDT010000011">
    <property type="protein sequence ID" value="MBB3927404.1"/>
    <property type="molecule type" value="Genomic_DNA"/>
</dbReference>
<accession>A0A7W6FRU7</accession>
<feature type="transmembrane region" description="Helical" evidence="7">
    <location>
        <begin position="47"/>
        <end position="67"/>
    </location>
</feature>
<evidence type="ECO:0000256" key="1">
    <source>
        <dbReference type="ARBA" id="ARBA00004651"/>
    </source>
</evidence>
<gene>
    <name evidence="9" type="ORF">GGR43_003133</name>
</gene>
<dbReference type="Proteomes" id="UP000571950">
    <property type="component" value="Unassembled WGS sequence"/>
</dbReference>
<comment type="caution">
    <text evidence="9">The sequence shown here is derived from an EMBL/GenBank/DDBJ whole genome shotgun (WGS) entry which is preliminary data.</text>
</comment>